<keyword evidence="3" id="KW-0540">Nuclease</keyword>
<evidence type="ECO:0000259" key="2">
    <source>
        <dbReference type="SMART" id="SM00479"/>
    </source>
</evidence>
<dbReference type="SMART" id="SM00479">
    <property type="entry name" value="EXOIII"/>
    <property type="match status" value="1"/>
</dbReference>
<feature type="region of interest" description="Disordered" evidence="1">
    <location>
        <begin position="224"/>
        <end position="243"/>
    </location>
</feature>
<feature type="region of interest" description="Disordered" evidence="1">
    <location>
        <begin position="1"/>
        <end position="26"/>
    </location>
</feature>
<dbReference type="Proteomes" id="UP000319769">
    <property type="component" value="Unassembled WGS sequence"/>
</dbReference>
<keyword evidence="3" id="KW-0269">Exonuclease</keyword>
<dbReference type="OrthoDB" id="9803913at2"/>
<comment type="caution">
    <text evidence="3">The sequence shown here is derived from an EMBL/GenBank/DDBJ whole genome shotgun (WGS) entry which is preliminary data.</text>
</comment>
<dbReference type="RefSeq" id="WP_144757658.1">
    <property type="nucleotide sequence ID" value="NZ_VMNW02000038.1"/>
</dbReference>
<evidence type="ECO:0000256" key="1">
    <source>
        <dbReference type="SAM" id="MobiDB-lite"/>
    </source>
</evidence>
<dbReference type="PANTHER" id="PTHR30231:SF41">
    <property type="entry name" value="DNA POLYMERASE III SUBUNIT EPSILON"/>
    <property type="match status" value="1"/>
</dbReference>
<dbReference type="Gene3D" id="3.30.420.10">
    <property type="entry name" value="Ribonuclease H-like superfamily/Ribonuclease H"/>
    <property type="match status" value="1"/>
</dbReference>
<dbReference type="GO" id="GO:0045004">
    <property type="term" value="P:DNA replication proofreading"/>
    <property type="evidence" value="ECO:0007669"/>
    <property type="project" value="TreeGrafter"/>
</dbReference>
<dbReference type="GO" id="GO:0003676">
    <property type="term" value="F:nucleic acid binding"/>
    <property type="evidence" value="ECO:0007669"/>
    <property type="project" value="InterPro"/>
</dbReference>
<dbReference type="PANTHER" id="PTHR30231">
    <property type="entry name" value="DNA POLYMERASE III SUBUNIT EPSILON"/>
    <property type="match status" value="1"/>
</dbReference>
<proteinExistence type="predicted"/>
<feature type="compositionally biased region" description="Polar residues" evidence="1">
    <location>
        <begin position="234"/>
        <end position="243"/>
    </location>
</feature>
<dbReference type="InterPro" id="IPR012337">
    <property type="entry name" value="RNaseH-like_sf"/>
</dbReference>
<name>A0A5N0UX48_9PSEU</name>
<reference evidence="3" key="1">
    <citation type="submission" date="2019-09" db="EMBL/GenBank/DDBJ databases">
        <authorList>
            <person name="Teo W.F.A."/>
            <person name="Duangmal K."/>
        </authorList>
    </citation>
    <scope>NUCLEOTIDE SEQUENCE [LARGE SCALE GENOMIC DNA]</scope>
    <source>
        <strain evidence="3">K81G1</strain>
    </source>
</reference>
<dbReference type="AlphaFoldDB" id="A0A5N0UX48"/>
<dbReference type="GO" id="GO:0008408">
    <property type="term" value="F:3'-5' exonuclease activity"/>
    <property type="evidence" value="ECO:0007669"/>
    <property type="project" value="TreeGrafter"/>
</dbReference>
<dbReference type="CDD" id="cd06127">
    <property type="entry name" value="DEDDh"/>
    <property type="match status" value="1"/>
</dbReference>
<organism evidence="3 4">
    <name type="scientific">Amycolatopsis acidicola</name>
    <dbReference type="NCBI Taxonomy" id="2596893"/>
    <lineage>
        <taxon>Bacteria</taxon>
        <taxon>Bacillati</taxon>
        <taxon>Actinomycetota</taxon>
        <taxon>Actinomycetes</taxon>
        <taxon>Pseudonocardiales</taxon>
        <taxon>Pseudonocardiaceae</taxon>
        <taxon>Amycolatopsis</taxon>
    </lineage>
</organism>
<protein>
    <submittedName>
        <fullName evidence="3">3'-5' exonuclease</fullName>
    </submittedName>
</protein>
<keyword evidence="3" id="KW-0378">Hydrolase</keyword>
<dbReference type="Pfam" id="PF00929">
    <property type="entry name" value="RNase_T"/>
    <property type="match status" value="1"/>
</dbReference>
<dbReference type="InterPro" id="IPR013520">
    <property type="entry name" value="Ribonucl_H"/>
</dbReference>
<evidence type="ECO:0000313" key="3">
    <source>
        <dbReference type="EMBL" id="KAA9157948.1"/>
    </source>
</evidence>
<evidence type="ECO:0000313" key="4">
    <source>
        <dbReference type="Proteomes" id="UP000319769"/>
    </source>
</evidence>
<sequence>MNSSTKPGSMTTNHPAPANGALVPDHTAPWTDAHLVAIDLEGSGPKDPAGEAILEIALVPLRNGTPDLESAFTTLINPGRAITRGPWTSPGITNAVLRDAPTLGDVAPTIIDKVAGATLVGHNVRVDWRLLHAVIPDAAPAGLIDTLRLAKHRHPELAKGHGLQAWIDRLHLTSNIDQTAPGSQPHRALWDTIATAMLLQTFMRDTTPADATFGTLGAAAGLDLNGKPFPAPQPDNQQGLWDK</sequence>
<accession>A0A5N0UX48</accession>
<keyword evidence="4" id="KW-1185">Reference proteome</keyword>
<gene>
    <name evidence="3" type="ORF">FPZ12_023995</name>
</gene>
<dbReference type="SUPFAM" id="SSF53098">
    <property type="entry name" value="Ribonuclease H-like"/>
    <property type="match status" value="1"/>
</dbReference>
<dbReference type="GO" id="GO:0005829">
    <property type="term" value="C:cytosol"/>
    <property type="evidence" value="ECO:0007669"/>
    <property type="project" value="TreeGrafter"/>
</dbReference>
<dbReference type="InterPro" id="IPR036397">
    <property type="entry name" value="RNaseH_sf"/>
</dbReference>
<dbReference type="EMBL" id="VMNW02000038">
    <property type="protein sequence ID" value="KAA9157948.1"/>
    <property type="molecule type" value="Genomic_DNA"/>
</dbReference>
<feature type="compositionally biased region" description="Polar residues" evidence="1">
    <location>
        <begin position="1"/>
        <end position="14"/>
    </location>
</feature>
<feature type="domain" description="Exonuclease" evidence="2">
    <location>
        <begin position="34"/>
        <end position="208"/>
    </location>
</feature>